<keyword evidence="4 6" id="KW-0472">Membrane</keyword>
<comment type="subcellular location">
    <subcellularLocation>
        <location evidence="1">Membrane</location>
        <topology evidence="1">Single-pass membrane protein</topology>
    </subcellularLocation>
</comment>
<evidence type="ECO:0000256" key="5">
    <source>
        <dbReference type="SAM" id="MobiDB-lite"/>
    </source>
</evidence>
<evidence type="ECO:0000313" key="8">
    <source>
        <dbReference type="EMBL" id="KAG0326560.1"/>
    </source>
</evidence>
<feature type="signal peptide" evidence="7">
    <location>
        <begin position="1"/>
        <end position="23"/>
    </location>
</feature>
<protein>
    <submittedName>
        <fullName evidence="8">Uncharacterized protein</fullName>
    </submittedName>
</protein>
<sequence>MSWSLLSTLVVLSSLLMISFTPSNTLVEAGQTPGFCGDCQTYAYAIAPCGATFTNTDIEINGTYVPPQSAAKCICTDVLQKVLWNCARCELLAGFGSHSQPPQAYQTQCIGWGIPVSDMKAPYTGTVAPGTTTPLTGGTTGSTTTGSSPAAGTSGASGTNPTGASGTSASGGPLPSPSDSSNNAVSGGSEGSSGPNGTAIGISVGIIGVAIVAGSLAVFVMKRNRRRHEPLELDGTYVGLDDQWEKPGRSHSPAMMPAPIASAAPLASRGPMQQHGNHPFESRPGGGGGSVVGGYDGQYEYDQYHQGGGGGGGYNAYNQAGYQGYAAHDYGYEHAMPTSGPYHGGKSTEGGPYM</sequence>
<keyword evidence="3 6" id="KW-1133">Transmembrane helix</keyword>
<accession>A0A9P6UYR4</accession>
<evidence type="ECO:0000256" key="3">
    <source>
        <dbReference type="ARBA" id="ARBA00022989"/>
    </source>
</evidence>
<name>A0A9P6UYR4_9FUNG</name>
<dbReference type="GO" id="GO:0071944">
    <property type="term" value="C:cell periphery"/>
    <property type="evidence" value="ECO:0007669"/>
    <property type="project" value="UniProtKB-ARBA"/>
</dbReference>
<reference evidence="8" key="1">
    <citation type="journal article" date="2020" name="Fungal Divers.">
        <title>Resolving the Mortierellaceae phylogeny through synthesis of multi-gene phylogenetics and phylogenomics.</title>
        <authorList>
            <person name="Vandepol N."/>
            <person name="Liber J."/>
            <person name="Desiro A."/>
            <person name="Na H."/>
            <person name="Kennedy M."/>
            <person name="Barry K."/>
            <person name="Grigoriev I.V."/>
            <person name="Miller A.N."/>
            <person name="O'Donnell K."/>
            <person name="Stajich J.E."/>
            <person name="Bonito G."/>
        </authorList>
    </citation>
    <scope>NUCLEOTIDE SEQUENCE</scope>
    <source>
        <strain evidence="8">REB-010B</strain>
    </source>
</reference>
<dbReference type="InterPro" id="IPR051694">
    <property type="entry name" value="Immunoregulatory_rcpt-like"/>
</dbReference>
<comment type="caution">
    <text evidence="8">The sequence shown here is derived from an EMBL/GenBank/DDBJ whole genome shotgun (WGS) entry which is preliminary data.</text>
</comment>
<dbReference type="AlphaFoldDB" id="A0A9P6UYR4"/>
<evidence type="ECO:0000256" key="6">
    <source>
        <dbReference type="SAM" id="Phobius"/>
    </source>
</evidence>
<dbReference type="GO" id="GO:0016020">
    <property type="term" value="C:membrane"/>
    <property type="evidence" value="ECO:0007669"/>
    <property type="project" value="UniProtKB-SubCell"/>
</dbReference>
<feature type="region of interest" description="Disordered" evidence="5">
    <location>
        <begin position="268"/>
        <end position="292"/>
    </location>
</feature>
<feature type="region of interest" description="Disordered" evidence="5">
    <location>
        <begin position="125"/>
        <end position="195"/>
    </location>
</feature>
<dbReference type="PANTHER" id="PTHR15549">
    <property type="entry name" value="PAIRED IMMUNOGLOBULIN-LIKE TYPE 2 RECEPTOR"/>
    <property type="match status" value="1"/>
</dbReference>
<dbReference type="Proteomes" id="UP000738325">
    <property type="component" value="Unassembled WGS sequence"/>
</dbReference>
<feature type="transmembrane region" description="Helical" evidence="6">
    <location>
        <begin position="199"/>
        <end position="221"/>
    </location>
</feature>
<evidence type="ECO:0000313" key="9">
    <source>
        <dbReference type="Proteomes" id="UP000738325"/>
    </source>
</evidence>
<gene>
    <name evidence="8" type="ORF">BGZ99_009436</name>
</gene>
<organism evidence="8 9">
    <name type="scientific">Dissophora globulifera</name>
    <dbReference type="NCBI Taxonomy" id="979702"/>
    <lineage>
        <taxon>Eukaryota</taxon>
        <taxon>Fungi</taxon>
        <taxon>Fungi incertae sedis</taxon>
        <taxon>Mucoromycota</taxon>
        <taxon>Mortierellomycotina</taxon>
        <taxon>Mortierellomycetes</taxon>
        <taxon>Mortierellales</taxon>
        <taxon>Mortierellaceae</taxon>
        <taxon>Dissophora</taxon>
    </lineage>
</organism>
<evidence type="ECO:0000256" key="7">
    <source>
        <dbReference type="SAM" id="SignalP"/>
    </source>
</evidence>
<dbReference type="EMBL" id="JAAAIP010000080">
    <property type="protein sequence ID" value="KAG0326560.1"/>
    <property type="molecule type" value="Genomic_DNA"/>
</dbReference>
<keyword evidence="9" id="KW-1185">Reference proteome</keyword>
<evidence type="ECO:0000256" key="4">
    <source>
        <dbReference type="ARBA" id="ARBA00023136"/>
    </source>
</evidence>
<proteinExistence type="predicted"/>
<dbReference type="OrthoDB" id="2439953at2759"/>
<evidence type="ECO:0000256" key="2">
    <source>
        <dbReference type="ARBA" id="ARBA00022692"/>
    </source>
</evidence>
<dbReference type="PANTHER" id="PTHR15549:SF26">
    <property type="entry name" value="AXIAL BUDDING PATTERN PROTEIN 2-RELATED"/>
    <property type="match status" value="1"/>
</dbReference>
<feature type="chain" id="PRO_5040150506" evidence="7">
    <location>
        <begin position="24"/>
        <end position="354"/>
    </location>
</feature>
<keyword evidence="2 6" id="KW-0812">Transmembrane</keyword>
<evidence type="ECO:0000256" key="1">
    <source>
        <dbReference type="ARBA" id="ARBA00004167"/>
    </source>
</evidence>
<keyword evidence="7" id="KW-0732">Signal</keyword>